<gene>
    <name evidence="2" type="ORF">F5X71_15130</name>
</gene>
<dbReference type="RefSeq" id="WP_167462542.1">
    <property type="nucleotide sequence ID" value="NZ_CP046171.1"/>
</dbReference>
<dbReference type="InterPro" id="IPR003779">
    <property type="entry name" value="CMD-like"/>
</dbReference>
<dbReference type="SUPFAM" id="SSF69118">
    <property type="entry name" value="AhpD-like"/>
    <property type="match status" value="1"/>
</dbReference>
<dbReference type="AlphaFoldDB" id="A0A6G9XRC6"/>
<dbReference type="GO" id="GO:0051920">
    <property type="term" value="F:peroxiredoxin activity"/>
    <property type="evidence" value="ECO:0007669"/>
    <property type="project" value="InterPro"/>
</dbReference>
<proteinExistence type="predicted"/>
<reference evidence="2 3" key="1">
    <citation type="journal article" date="2019" name="ACS Chem. Biol.">
        <title>Identification and Mobilization of a Cryptic Antibiotic Biosynthesis Gene Locus from a Human-Pathogenic Nocardia Isolate.</title>
        <authorList>
            <person name="Herisse M."/>
            <person name="Ishida K."/>
            <person name="Porter J.L."/>
            <person name="Howden B."/>
            <person name="Hertweck C."/>
            <person name="Stinear T.P."/>
            <person name="Pidot S.J."/>
        </authorList>
    </citation>
    <scope>NUCLEOTIDE SEQUENCE [LARGE SCALE GENOMIC DNA]</scope>
    <source>
        <strain evidence="2 3">AUSMDU00024985</strain>
    </source>
</reference>
<dbReference type="InterPro" id="IPR029032">
    <property type="entry name" value="AhpD-like"/>
</dbReference>
<feature type="domain" description="Carboxymuconolactone decarboxylase-like" evidence="1">
    <location>
        <begin position="54"/>
        <end position="125"/>
    </location>
</feature>
<evidence type="ECO:0000313" key="2">
    <source>
        <dbReference type="EMBL" id="QIS03474.1"/>
    </source>
</evidence>
<dbReference type="Gene3D" id="1.20.1290.10">
    <property type="entry name" value="AhpD-like"/>
    <property type="match status" value="1"/>
</dbReference>
<dbReference type="PANTHER" id="PTHR34846:SF10">
    <property type="entry name" value="CYTOPLASMIC PROTEIN"/>
    <property type="match status" value="1"/>
</dbReference>
<name>A0A6G9XRC6_NOCBR</name>
<evidence type="ECO:0000313" key="3">
    <source>
        <dbReference type="Proteomes" id="UP000501705"/>
    </source>
</evidence>
<evidence type="ECO:0000259" key="1">
    <source>
        <dbReference type="Pfam" id="PF02627"/>
    </source>
</evidence>
<dbReference type="Pfam" id="PF02627">
    <property type="entry name" value="CMD"/>
    <property type="match status" value="1"/>
</dbReference>
<accession>A0A6G9XRC6</accession>
<sequence length="197" mass="21369">MAGTPRIPKAALTGFRGRLAKRITQKMFGAVPEPLEVMWHQPAVVLDTSTLGRKAAKWRRADANLKSFAHMAVASLVGCTWCLDYGYFHAHNGGLDEVKAREVPRWRESDVFTPLERQVLEYAEAMSQTPPAVTDELSAALLAALGPAALVELTNWIGFANMATRTNAALGIEAQGFAAACELRPLARPSRPVASEV</sequence>
<protein>
    <submittedName>
        <fullName evidence="2">Carboxymuconolactone decarboxylase family protein</fullName>
    </submittedName>
</protein>
<organism evidence="2 3">
    <name type="scientific">Nocardia brasiliensis</name>
    <dbReference type="NCBI Taxonomy" id="37326"/>
    <lineage>
        <taxon>Bacteria</taxon>
        <taxon>Bacillati</taxon>
        <taxon>Actinomycetota</taxon>
        <taxon>Actinomycetes</taxon>
        <taxon>Mycobacteriales</taxon>
        <taxon>Nocardiaceae</taxon>
        <taxon>Nocardia</taxon>
    </lineage>
</organism>
<dbReference type="PANTHER" id="PTHR34846">
    <property type="entry name" value="4-CARBOXYMUCONOLACTONE DECARBOXYLASE FAMILY PROTEIN (AFU_ORTHOLOGUE AFUA_6G11590)"/>
    <property type="match status" value="1"/>
</dbReference>
<dbReference type="EMBL" id="CP046171">
    <property type="protein sequence ID" value="QIS03474.1"/>
    <property type="molecule type" value="Genomic_DNA"/>
</dbReference>
<dbReference type="Proteomes" id="UP000501705">
    <property type="component" value="Chromosome"/>
</dbReference>